<organism evidence="2 3">
    <name type="scientific">Monascus purpureus</name>
    <name type="common">Red mold</name>
    <name type="synonym">Monascus anka</name>
    <dbReference type="NCBI Taxonomy" id="5098"/>
    <lineage>
        <taxon>Eukaryota</taxon>
        <taxon>Fungi</taxon>
        <taxon>Dikarya</taxon>
        <taxon>Ascomycota</taxon>
        <taxon>Pezizomycotina</taxon>
        <taxon>Eurotiomycetes</taxon>
        <taxon>Eurotiomycetidae</taxon>
        <taxon>Eurotiales</taxon>
        <taxon>Aspergillaceae</taxon>
        <taxon>Monascus</taxon>
    </lineage>
</organism>
<accession>A0A507QSZ5</accession>
<dbReference type="InterPro" id="IPR033932">
    <property type="entry name" value="YtcJ-like"/>
</dbReference>
<reference evidence="2 3" key="1">
    <citation type="submission" date="2019-06" db="EMBL/GenBank/DDBJ databases">
        <title>Wine fermentation using esterase from Monascus purpureus.</title>
        <authorList>
            <person name="Geng C."/>
            <person name="Zhang Y."/>
        </authorList>
    </citation>
    <scope>NUCLEOTIDE SEQUENCE [LARGE SCALE GENOMIC DNA]</scope>
    <source>
        <strain evidence="2">HQ1</strain>
    </source>
</reference>
<dbReference type="PANTHER" id="PTHR22642">
    <property type="entry name" value="IMIDAZOLONEPROPIONASE"/>
    <property type="match status" value="1"/>
</dbReference>
<evidence type="ECO:0000259" key="1">
    <source>
        <dbReference type="Pfam" id="PF07969"/>
    </source>
</evidence>
<dbReference type="InterPro" id="IPR011059">
    <property type="entry name" value="Metal-dep_hydrolase_composite"/>
</dbReference>
<dbReference type="Proteomes" id="UP000319663">
    <property type="component" value="Unassembled WGS sequence"/>
</dbReference>
<dbReference type="Gene3D" id="3.10.310.70">
    <property type="match status" value="1"/>
</dbReference>
<keyword evidence="3" id="KW-1185">Reference proteome</keyword>
<dbReference type="CDD" id="cd01300">
    <property type="entry name" value="YtcJ_like"/>
    <property type="match status" value="1"/>
</dbReference>
<dbReference type="AlphaFoldDB" id="A0A507QSZ5"/>
<dbReference type="SUPFAM" id="SSF51338">
    <property type="entry name" value="Composite domain of metallo-dependent hydrolases"/>
    <property type="match status" value="1"/>
</dbReference>
<dbReference type="STRING" id="5098.A0A507QSZ5"/>
<evidence type="ECO:0000313" key="2">
    <source>
        <dbReference type="EMBL" id="TQB71014.1"/>
    </source>
</evidence>
<dbReference type="InterPro" id="IPR032466">
    <property type="entry name" value="Metal_Hydrolase"/>
</dbReference>
<dbReference type="GO" id="GO:0016810">
    <property type="term" value="F:hydrolase activity, acting on carbon-nitrogen (but not peptide) bonds"/>
    <property type="evidence" value="ECO:0007669"/>
    <property type="project" value="InterPro"/>
</dbReference>
<dbReference type="EMBL" id="VIFY01000090">
    <property type="protein sequence ID" value="TQB71014.1"/>
    <property type="molecule type" value="Genomic_DNA"/>
</dbReference>
<dbReference type="SUPFAM" id="SSF51556">
    <property type="entry name" value="Metallo-dependent hydrolases"/>
    <property type="match status" value="1"/>
</dbReference>
<sequence>MAKTAFIHGRIFAPSGPPSNTPDDFLEAMIVADGRIAYVGHSDDEQVRQAKDAGATVIDLNGRIVAPGFVDGHVHLINFGMSLRQLDLLSCKSLDDIRHAIKTYALANTSEPRIVCKGWIQSTTEGVTLASKLDDLDPRPIFIHSMDLHSVWCNTAAIHALGVETGPDPPGGLIHRDEHGKASGLLSEAAAIELVWPYLAQVASMEERLDALEKATAAYSAAGYTGLIDMAMDDPSWDTLNLFRQRRDLPFHIAAHWYIPYSDDQATNLSHVDRAISMNEKYHPSTSPAFCIAGIKLISDGTVDGCTAGLSQPYGGKTHPVDSIWGLDAMIPVIQRADAAGLQCAIHAIGDQAVKNAIDALSSVSPASPSGKRHRIEHLELTSPEDAKRLGSLGITASVQPVHSDPAILRAWPSLIGSDRCTRAFAYKDFHDGGANLAFGTDAPTAAHFPLPSLYNATTRRSVIEPNSQETTNKHFGLELATAVTAATTGAAYSRFAETWTGRLQPGLQADFVVLDMQWDQTKLLEAKVYQTWYQGKMVYAV</sequence>
<protein>
    <recommendedName>
        <fullName evidence="1">Amidohydrolase 3 domain-containing protein</fullName>
    </recommendedName>
</protein>
<dbReference type="PANTHER" id="PTHR22642:SF19">
    <property type="entry name" value="AMIDOHYDROLASE FAMILY PROTEIN (AFU_ORTHOLOGUE AFUA_5G01480)"/>
    <property type="match status" value="1"/>
</dbReference>
<dbReference type="OrthoDB" id="3501663at2759"/>
<name>A0A507QSZ5_MONPU</name>
<feature type="domain" description="Amidohydrolase 3" evidence="1">
    <location>
        <begin position="57"/>
        <end position="540"/>
    </location>
</feature>
<dbReference type="Gene3D" id="3.20.20.140">
    <property type="entry name" value="Metal-dependent hydrolases"/>
    <property type="match status" value="1"/>
</dbReference>
<proteinExistence type="predicted"/>
<comment type="caution">
    <text evidence="2">The sequence shown here is derived from an EMBL/GenBank/DDBJ whole genome shotgun (WGS) entry which is preliminary data.</text>
</comment>
<dbReference type="Gene3D" id="2.30.40.10">
    <property type="entry name" value="Urease, subunit C, domain 1"/>
    <property type="match status" value="1"/>
</dbReference>
<dbReference type="InterPro" id="IPR013108">
    <property type="entry name" value="Amidohydro_3"/>
</dbReference>
<dbReference type="Pfam" id="PF07969">
    <property type="entry name" value="Amidohydro_3"/>
    <property type="match status" value="1"/>
</dbReference>
<gene>
    <name evidence="2" type="ORF">MPDQ_007935</name>
</gene>
<evidence type="ECO:0000313" key="3">
    <source>
        <dbReference type="Proteomes" id="UP000319663"/>
    </source>
</evidence>